<dbReference type="EnsemblPlants" id="AET6Gv20875500.3">
    <property type="protein sequence ID" value="AET6Gv20875500.3"/>
    <property type="gene ID" value="AET6Gv20875500"/>
</dbReference>
<dbReference type="Gramene" id="AET6Gv20875500.3">
    <property type="protein sequence ID" value="AET6Gv20875500.3"/>
    <property type="gene ID" value="AET6Gv20875500"/>
</dbReference>
<proteinExistence type="predicted"/>
<keyword evidence="4" id="KW-1185">Reference proteome</keyword>
<dbReference type="STRING" id="200361.A0A453PVN1"/>
<accession>A0A453PVN1</accession>
<feature type="domain" description="TRF2/HOY1 PH-like" evidence="2">
    <location>
        <begin position="254"/>
        <end position="303"/>
    </location>
</feature>
<reference evidence="4" key="2">
    <citation type="journal article" date="2017" name="Nat. Plants">
        <title>The Aegilops tauschii genome reveals multiple impacts of transposons.</title>
        <authorList>
            <person name="Zhao G."/>
            <person name="Zou C."/>
            <person name="Li K."/>
            <person name="Wang K."/>
            <person name="Li T."/>
            <person name="Gao L."/>
            <person name="Zhang X."/>
            <person name="Wang H."/>
            <person name="Yang Z."/>
            <person name="Liu X."/>
            <person name="Jiang W."/>
            <person name="Mao L."/>
            <person name="Kong X."/>
            <person name="Jiao Y."/>
            <person name="Jia J."/>
        </authorList>
    </citation>
    <scope>NUCLEOTIDE SEQUENCE [LARGE SCALE GENOMIC DNA]</scope>
    <source>
        <strain evidence="4">cv. AL8/78</strain>
    </source>
</reference>
<dbReference type="PANTHER" id="PTHR33494">
    <property type="entry name" value="OS02G0793800 PROTEIN"/>
    <property type="match status" value="1"/>
</dbReference>
<dbReference type="AlphaFoldDB" id="A0A453PVN1"/>
<protein>
    <recommendedName>
        <fullName evidence="2">TRF2/HOY1 PH-like domain-containing protein</fullName>
    </recommendedName>
</protein>
<dbReference type="PANTHER" id="PTHR33494:SF21">
    <property type="match status" value="1"/>
</dbReference>
<reference evidence="3" key="4">
    <citation type="submission" date="2019-03" db="UniProtKB">
        <authorList>
            <consortium name="EnsemblPlants"/>
        </authorList>
    </citation>
    <scope>IDENTIFICATION</scope>
</reference>
<organism evidence="3 4">
    <name type="scientific">Aegilops tauschii subsp. strangulata</name>
    <name type="common">Goatgrass</name>
    <dbReference type="NCBI Taxonomy" id="200361"/>
    <lineage>
        <taxon>Eukaryota</taxon>
        <taxon>Viridiplantae</taxon>
        <taxon>Streptophyta</taxon>
        <taxon>Embryophyta</taxon>
        <taxon>Tracheophyta</taxon>
        <taxon>Spermatophyta</taxon>
        <taxon>Magnoliopsida</taxon>
        <taxon>Liliopsida</taxon>
        <taxon>Poales</taxon>
        <taxon>Poaceae</taxon>
        <taxon>BOP clade</taxon>
        <taxon>Pooideae</taxon>
        <taxon>Triticodae</taxon>
        <taxon>Triticeae</taxon>
        <taxon>Triticinae</taxon>
        <taxon>Aegilops</taxon>
    </lineage>
</organism>
<evidence type="ECO:0000313" key="4">
    <source>
        <dbReference type="Proteomes" id="UP000015105"/>
    </source>
</evidence>
<evidence type="ECO:0000313" key="3">
    <source>
        <dbReference type="EnsemblPlants" id="AET6Gv20875500.3"/>
    </source>
</evidence>
<reference evidence="3" key="3">
    <citation type="journal article" date="2017" name="Nature">
        <title>Genome sequence of the progenitor of the wheat D genome Aegilops tauschii.</title>
        <authorList>
            <person name="Luo M.C."/>
            <person name="Gu Y.Q."/>
            <person name="Puiu D."/>
            <person name="Wang H."/>
            <person name="Twardziok S.O."/>
            <person name="Deal K.R."/>
            <person name="Huo N."/>
            <person name="Zhu T."/>
            <person name="Wang L."/>
            <person name="Wang Y."/>
            <person name="McGuire P.E."/>
            <person name="Liu S."/>
            <person name="Long H."/>
            <person name="Ramasamy R.K."/>
            <person name="Rodriguez J.C."/>
            <person name="Van S.L."/>
            <person name="Yuan L."/>
            <person name="Wang Z."/>
            <person name="Xia Z."/>
            <person name="Xiao L."/>
            <person name="Anderson O.D."/>
            <person name="Ouyang S."/>
            <person name="Liang Y."/>
            <person name="Zimin A.V."/>
            <person name="Pertea G."/>
            <person name="Qi P."/>
            <person name="Bennetzen J.L."/>
            <person name="Dai X."/>
            <person name="Dawson M.W."/>
            <person name="Muller H.G."/>
            <person name="Kugler K."/>
            <person name="Rivarola-Duarte L."/>
            <person name="Spannagl M."/>
            <person name="Mayer K.F.X."/>
            <person name="Lu F.H."/>
            <person name="Bevan M.W."/>
            <person name="Leroy P."/>
            <person name="Li P."/>
            <person name="You F.M."/>
            <person name="Sun Q."/>
            <person name="Liu Z."/>
            <person name="Lyons E."/>
            <person name="Wicker T."/>
            <person name="Salzberg S.L."/>
            <person name="Devos K.M."/>
            <person name="Dvorak J."/>
        </authorList>
    </citation>
    <scope>NUCLEOTIDE SEQUENCE [LARGE SCALE GENOMIC DNA]</scope>
    <source>
        <strain evidence="3">cv. AL8/78</strain>
    </source>
</reference>
<evidence type="ECO:0000256" key="1">
    <source>
        <dbReference type="SAM" id="MobiDB-lite"/>
    </source>
</evidence>
<dbReference type="InterPro" id="IPR057939">
    <property type="entry name" value="TRF2_HOY1_PH"/>
</dbReference>
<reference evidence="3" key="5">
    <citation type="journal article" date="2021" name="G3 (Bethesda)">
        <title>Aegilops tauschii genome assembly Aet v5.0 features greater sequence contiguity and improved annotation.</title>
        <authorList>
            <person name="Wang L."/>
            <person name="Zhu T."/>
            <person name="Rodriguez J.C."/>
            <person name="Deal K.R."/>
            <person name="Dubcovsky J."/>
            <person name="McGuire P.E."/>
            <person name="Lux T."/>
            <person name="Spannagl M."/>
            <person name="Mayer K.F.X."/>
            <person name="Baldrich P."/>
            <person name="Meyers B.C."/>
            <person name="Huo N."/>
            <person name="Gu Y.Q."/>
            <person name="Zhou H."/>
            <person name="Devos K.M."/>
            <person name="Bennetzen J.L."/>
            <person name="Unver T."/>
            <person name="Budak H."/>
            <person name="Gulick P.J."/>
            <person name="Galiba G."/>
            <person name="Kalapos B."/>
            <person name="Nelson D.R."/>
            <person name="Li P."/>
            <person name="You F.M."/>
            <person name="Luo M.C."/>
            <person name="Dvorak J."/>
        </authorList>
    </citation>
    <scope>NUCLEOTIDE SEQUENCE [LARGE SCALE GENOMIC DNA]</scope>
    <source>
        <strain evidence="3">cv. AL8/78</strain>
    </source>
</reference>
<feature type="domain" description="TRF2/HOY1 PH-like" evidence="2">
    <location>
        <begin position="158"/>
        <end position="236"/>
    </location>
</feature>
<evidence type="ECO:0000259" key="2">
    <source>
        <dbReference type="Pfam" id="PF24818"/>
    </source>
</evidence>
<feature type="region of interest" description="Disordered" evidence="1">
    <location>
        <begin position="1"/>
        <end position="61"/>
    </location>
</feature>
<sequence length="532" mass="58805">PPAPSSPGVQGFRDVGMVQPRGRPRRKRRASHTETVAPRASPAGALEEEGLGDGNEATQKRVRSWTAQPSQLPLPLQDMYVNIINEPLPLGLRLKKSPSFVDLICMCLSKENSTKENSTKEISTKENSTKEISTKGRSAMKDIVSKPPLKKDVVKASNFPANFLKIGNWEYTSQYEGDLVAKCYYAKHKLVWEVLNDGLKSKIEVQWLDITAIKATCPEEGDGTLELMVSSCDIFYCLFVYLSIIIASNEFPIFLKLSRPPIFFQETDPQPRKHTLWLAAPDFTCGQAIMCRRHVLRCSSSVLSRNFEKLIQCDERLNELSRQPIIMSDSPFIGNISSIFGNPNESSGPSSMFAHHVLPCDTSPVFQRDGVKHHQPLNLGATASDVQAKIVAQEQRNLNLCNHASPEVPKEFQEIAESLLSDTHAPPSADEKYLLARVDSLSNLIEKGAAPSTVSVPERNYTIAAGEVGHDAFAEELGFCFEDEEQWAPAGRTVDGGAGPPAISRKESVAGLFENIHRRIPSMSELFDIAED</sequence>
<reference evidence="4" key="1">
    <citation type="journal article" date="2014" name="Science">
        <title>Ancient hybridizations among the ancestral genomes of bread wheat.</title>
        <authorList>
            <consortium name="International Wheat Genome Sequencing Consortium,"/>
            <person name="Marcussen T."/>
            <person name="Sandve S.R."/>
            <person name="Heier L."/>
            <person name="Spannagl M."/>
            <person name="Pfeifer M."/>
            <person name="Jakobsen K.S."/>
            <person name="Wulff B.B."/>
            <person name="Steuernagel B."/>
            <person name="Mayer K.F."/>
            <person name="Olsen O.A."/>
        </authorList>
    </citation>
    <scope>NUCLEOTIDE SEQUENCE [LARGE SCALE GENOMIC DNA]</scope>
    <source>
        <strain evidence="4">cv. AL8/78</strain>
    </source>
</reference>
<dbReference type="Proteomes" id="UP000015105">
    <property type="component" value="Chromosome 6D"/>
</dbReference>
<dbReference type="Pfam" id="PF24818">
    <property type="entry name" value="PH_TRF2_HOY1"/>
    <property type="match status" value="2"/>
</dbReference>
<name>A0A453PVN1_AEGTS</name>